<comment type="caution">
    <text evidence="10">The sequence shown here is derived from an EMBL/GenBank/DDBJ whole genome shotgun (WGS) entry which is preliminary data.</text>
</comment>
<evidence type="ECO:0000313" key="10">
    <source>
        <dbReference type="EMBL" id="MBB3204350.1"/>
    </source>
</evidence>
<dbReference type="InterPro" id="IPR011009">
    <property type="entry name" value="Kinase-like_dom_sf"/>
</dbReference>
<evidence type="ECO:0000313" key="11">
    <source>
        <dbReference type="Proteomes" id="UP000536179"/>
    </source>
</evidence>
<dbReference type="PANTHER" id="PTHR43289">
    <property type="entry name" value="MITOGEN-ACTIVATED PROTEIN KINASE KINASE KINASE 20-RELATED"/>
    <property type="match status" value="1"/>
</dbReference>
<evidence type="ECO:0000256" key="6">
    <source>
        <dbReference type="ARBA" id="ARBA00022840"/>
    </source>
</evidence>
<feature type="repeat" description="TPR" evidence="7">
    <location>
        <begin position="587"/>
        <end position="620"/>
    </location>
</feature>
<dbReference type="Gene3D" id="1.25.40.10">
    <property type="entry name" value="Tetratricopeptide repeat domain"/>
    <property type="match status" value="3"/>
</dbReference>
<dbReference type="InterPro" id="IPR000719">
    <property type="entry name" value="Prot_kinase_dom"/>
</dbReference>
<proteinExistence type="predicted"/>
<keyword evidence="4 8" id="KW-0547">Nucleotide-binding</keyword>
<dbReference type="Pfam" id="PF00069">
    <property type="entry name" value="Pkinase"/>
    <property type="match status" value="1"/>
</dbReference>
<dbReference type="SUPFAM" id="SSF48452">
    <property type="entry name" value="TPR-like"/>
    <property type="match status" value="1"/>
</dbReference>
<dbReference type="PROSITE" id="PS00107">
    <property type="entry name" value="PROTEIN_KINASE_ATP"/>
    <property type="match status" value="1"/>
</dbReference>
<dbReference type="PROSITE" id="PS00108">
    <property type="entry name" value="PROTEIN_KINASE_ST"/>
    <property type="match status" value="1"/>
</dbReference>
<dbReference type="PROSITE" id="PS50005">
    <property type="entry name" value="TPR"/>
    <property type="match status" value="2"/>
</dbReference>
<dbReference type="PANTHER" id="PTHR43289:SF34">
    <property type="entry name" value="SERINE_THREONINE-PROTEIN KINASE YBDM-RELATED"/>
    <property type="match status" value="1"/>
</dbReference>
<dbReference type="EC" id="2.7.11.1" evidence="1"/>
<dbReference type="InterPro" id="IPR011990">
    <property type="entry name" value="TPR-like_helical_dom_sf"/>
</dbReference>
<dbReference type="Proteomes" id="UP000536179">
    <property type="component" value="Unassembled WGS sequence"/>
</dbReference>
<keyword evidence="11" id="KW-1185">Reference proteome</keyword>
<dbReference type="EMBL" id="JACHXU010000001">
    <property type="protein sequence ID" value="MBB3204350.1"/>
    <property type="molecule type" value="Genomic_DNA"/>
</dbReference>
<feature type="repeat" description="TPR" evidence="7">
    <location>
        <begin position="681"/>
        <end position="714"/>
    </location>
</feature>
<feature type="domain" description="Protein kinase" evidence="9">
    <location>
        <begin position="102"/>
        <end position="369"/>
    </location>
</feature>
<dbReference type="InterPro" id="IPR017441">
    <property type="entry name" value="Protein_kinase_ATP_BS"/>
</dbReference>
<reference evidence="10 11" key="1">
    <citation type="submission" date="2020-08" db="EMBL/GenBank/DDBJ databases">
        <title>Genomic Encyclopedia of Type Strains, Phase III (KMG-III): the genomes of soil and plant-associated and newly described type strains.</title>
        <authorList>
            <person name="Whitman W."/>
        </authorList>
    </citation>
    <scope>NUCLEOTIDE SEQUENCE [LARGE SCALE GENOMIC DNA]</scope>
    <source>
        <strain evidence="10 11">CECT 8075</strain>
    </source>
</reference>
<protein>
    <recommendedName>
        <fullName evidence="1">non-specific serine/threonine protein kinase</fullName>
        <ecNumber evidence="1">2.7.11.1</ecNumber>
    </recommendedName>
</protein>
<dbReference type="Pfam" id="PF13181">
    <property type="entry name" value="TPR_8"/>
    <property type="match status" value="1"/>
</dbReference>
<gene>
    <name evidence="10" type="ORF">FHS27_000114</name>
</gene>
<dbReference type="InterPro" id="IPR008271">
    <property type="entry name" value="Ser/Thr_kinase_AS"/>
</dbReference>
<dbReference type="SUPFAM" id="SSF56112">
    <property type="entry name" value="Protein kinase-like (PK-like)"/>
    <property type="match status" value="1"/>
</dbReference>
<dbReference type="PROSITE" id="PS50011">
    <property type="entry name" value="PROTEIN_KINASE_DOM"/>
    <property type="match status" value="1"/>
</dbReference>
<feature type="binding site" evidence="8">
    <location>
        <position position="131"/>
    </location>
    <ligand>
        <name>ATP</name>
        <dbReference type="ChEBI" id="CHEBI:30616"/>
    </ligand>
</feature>
<dbReference type="GO" id="GO:0005524">
    <property type="term" value="F:ATP binding"/>
    <property type="evidence" value="ECO:0007669"/>
    <property type="project" value="UniProtKB-UniRule"/>
</dbReference>
<keyword evidence="7" id="KW-0802">TPR repeat</keyword>
<keyword evidence="6 8" id="KW-0067">ATP-binding</keyword>
<dbReference type="Pfam" id="PF13374">
    <property type="entry name" value="TPR_10"/>
    <property type="match status" value="2"/>
</dbReference>
<sequence>MSDMDFSSISDLSLEPAMTRGLSLQQKQRLTVLLDRYLIALEEGAPPSIEDLADDDPELVEPLRSYVSGLEDLHHIAAGFVPQSDSDETEREETPEKVLGDFRLLEEIGRGGMGVVYRAKQISLDRTVAIKLLPFAAVLDSRQIARFNNEAQAAAQLHHPNIVPVYTVGAVRGVHYYAMQFIDGQSFDEVITDQSNNGMLPAINDIVRIGIQIADALHAAHEFGVIHRDIKPSNVMVDRGGKVWVTDFGLARCQTDATLTKTGDIVGTMRYMSPEQARGESAIVDGRTDVYSLGATLYEMLCLQPAFDGGDAPAVLRHIDERNPPPLRTIRPDVPQDLETVIAKAMAKTRDGRYDTAADLAIDLRHVLAGEPTIARPPTLVDRLSHWAVRHRGIVTVSLVLVVLALVGLSVSTALISTAKQESDMNAARAADSDRLSRAAVDRLGAQMAELLADVPGADAVRRQLLQETLSYYEDFAARADDDPGLMHDLAITYGKIGSIQSEVGATDEAVASLEKSLGLFAARSKAEPSNRERQQELATGENNLALALEQAGRYETAMKRYLSAIERQERLLNDEPSDVDAKAGLSLSLSNLGLLLSKTKQFEQAETSYRRSIELVESIAEESRMPSLERQLASTYQNLSGLLTKSDPTRAVQYARTALQNQMDELKAEPGNPKTANRVALTLNSLGAAQSEAGDVESSLDSYRQAIDIQTQLLERWPEQLTYQRDIAVTQNNYGLALAGQKRYDEASLAFENALTFQIPLAELFVGDVDLQSTLGGVYNNLGFVQERLGETEKAIEAYRLAVKHQSLAHRAAPEVPQYREFLSKHYFNHATLLTESGRISDAVEAARKRRDLWEGDGVRLAGVAEEFLRIAENAHPAGDLSDDRSLSKSDCVECAVETMRMAIEAGFDPPDGLLNRPEYRSLQIPIRLD</sequence>
<dbReference type="InterPro" id="IPR019734">
    <property type="entry name" value="TPR_rpt"/>
</dbReference>
<evidence type="ECO:0000256" key="4">
    <source>
        <dbReference type="ARBA" id="ARBA00022741"/>
    </source>
</evidence>
<evidence type="ECO:0000256" key="2">
    <source>
        <dbReference type="ARBA" id="ARBA00022527"/>
    </source>
</evidence>
<evidence type="ECO:0000256" key="1">
    <source>
        <dbReference type="ARBA" id="ARBA00012513"/>
    </source>
</evidence>
<accession>A0A7W5DU03</accession>
<dbReference type="Gene3D" id="3.30.200.20">
    <property type="entry name" value="Phosphorylase Kinase, domain 1"/>
    <property type="match status" value="1"/>
</dbReference>
<dbReference type="AlphaFoldDB" id="A0A7W5DU03"/>
<dbReference type="GO" id="GO:0004674">
    <property type="term" value="F:protein serine/threonine kinase activity"/>
    <property type="evidence" value="ECO:0007669"/>
    <property type="project" value="UniProtKB-KW"/>
</dbReference>
<keyword evidence="3" id="KW-0808">Transferase</keyword>
<evidence type="ECO:0000256" key="7">
    <source>
        <dbReference type="PROSITE-ProRule" id="PRU00339"/>
    </source>
</evidence>
<dbReference type="SMART" id="SM00028">
    <property type="entry name" value="TPR"/>
    <property type="match status" value="7"/>
</dbReference>
<organism evidence="10 11">
    <name type="scientific">Aporhodopirellula rubra</name>
    <dbReference type="NCBI Taxonomy" id="980271"/>
    <lineage>
        <taxon>Bacteria</taxon>
        <taxon>Pseudomonadati</taxon>
        <taxon>Planctomycetota</taxon>
        <taxon>Planctomycetia</taxon>
        <taxon>Pirellulales</taxon>
        <taxon>Pirellulaceae</taxon>
        <taxon>Aporhodopirellula</taxon>
    </lineage>
</organism>
<dbReference type="CDD" id="cd14014">
    <property type="entry name" value="STKc_PknB_like"/>
    <property type="match status" value="1"/>
</dbReference>
<dbReference type="Gene3D" id="1.10.510.10">
    <property type="entry name" value="Transferase(Phosphotransferase) domain 1"/>
    <property type="match status" value="1"/>
</dbReference>
<evidence type="ECO:0000256" key="5">
    <source>
        <dbReference type="ARBA" id="ARBA00022777"/>
    </source>
</evidence>
<name>A0A7W5DU03_9BACT</name>
<evidence type="ECO:0000256" key="3">
    <source>
        <dbReference type="ARBA" id="ARBA00022679"/>
    </source>
</evidence>
<dbReference type="SMART" id="SM00220">
    <property type="entry name" value="S_TKc"/>
    <property type="match status" value="1"/>
</dbReference>
<keyword evidence="5" id="KW-0418">Kinase</keyword>
<evidence type="ECO:0000259" key="9">
    <source>
        <dbReference type="PROSITE" id="PS50011"/>
    </source>
</evidence>
<dbReference type="FunFam" id="1.10.510.10:FF:000021">
    <property type="entry name" value="Serine/threonine protein kinase"/>
    <property type="match status" value="1"/>
</dbReference>
<evidence type="ECO:0000256" key="8">
    <source>
        <dbReference type="PROSITE-ProRule" id="PRU10141"/>
    </source>
</evidence>
<keyword evidence="2" id="KW-0723">Serine/threonine-protein kinase</keyword>